<dbReference type="InterPro" id="IPR003724">
    <property type="entry name" value="CblAdoTrfase_CobA"/>
</dbReference>
<dbReference type="Gene3D" id="3.40.50.300">
    <property type="entry name" value="P-loop containing nucleotide triphosphate hydrolases"/>
    <property type="match status" value="1"/>
</dbReference>
<sequence length="176" mass="19913">MKKLGLIHIYTGDGKGKTTSAVGLAVRALGSGFKVCYCSFHKRPEKYGYAEMESLKKLGATVLNFAKGHPHLDKSIDGEQIKKEVPEAIEILREKVASEHYDLLIMDEILISVRDQYLDESVLLDFIKSKPANMELVMTGRAATDNIMELADYVTFCKKLKHPYDRKIRSRKGIEY</sequence>
<evidence type="ECO:0000256" key="7">
    <source>
        <dbReference type="ARBA" id="ARBA00033354"/>
    </source>
</evidence>
<dbReference type="InterPro" id="IPR027417">
    <property type="entry name" value="P-loop_NTPase"/>
</dbReference>
<evidence type="ECO:0000313" key="11">
    <source>
        <dbReference type="Proteomes" id="UP000187464"/>
    </source>
</evidence>
<dbReference type="EC" id="2.5.1.17" evidence="3"/>
<dbReference type="PANTHER" id="PTHR46638:SF1">
    <property type="entry name" value="CORRINOID ADENOSYLTRANSFERASE"/>
    <property type="match status" value="1"/>
</dbReference>
<evidence type="ECO:0000256" key="8">
    <source>
        <dbReference type="ARBA" id="ARBA00048555"/>
    </source>
</evidence>
<comment type="similarity">
    <text evidence="2">Belongs to the Cob(I)alamin adenosyltransferase family.</text>
</comment>
<keyword evidence="10" id="KW-0808">Transferase</keyword>
<evidence type="ECO:0000256" key="9">
    <source>
        <dbReference type="ARBA" id="ARBA00048692"/>
    </source>
</evidence>
<dbReference type="PANTHER" id="PTHR46638">
    <property type="entry name" value="CORRINOID ADENOSYLTRANSFERASE"/>
    <property type="match status" value="1"/>
</dbReference>
<evidence type="ECO:0000256" key="3">
    <source>
        <dbReference type="ARBA" id="ARBA00012454"/>
    </source>
</evidence>
<organism evidence="10 11">
    <name type="scientific">Proteiniphilum saccharofermentans</name>
    <dbReference type="NCBI Taxonomy" id="1642647"/>
    <lineage>
        <taxon>Bacteria</taxon>
        <taxon>Pseudomonadati</taxon>
        <taxon>Bacteroidota</taxon>
        <taxon>Bacteroidia</taxon>
        <taxon>Bacteroidales</taxon>
        <taxon>Dysgonomonadaceae</taxon>
        <taxon>Proteiniphilum</taxon>
    </lineage>
</organism>
<keyword evidence="11" id="KW-1185">Reference proteome</keyword>
<dbReference type="KEGG" id="psac:PSM36_1130"/>
<dbReference type="EMBL" id="LT605205">
    <property type="protein sequence ID" value="SCD19955.1"/>
    <property type="molecule type" value="Genomic_DNA"/>
</dbReference>
<dbReference type="STRING" id="1642647.PSM36_1130"/>
<reference evidence="10 11" key="1">
    <citation type="submission" date="2016-08" db="EMBL/GenBank/DDBJ databases">
        <authorList>
            <person name="Seilhamer J.J."/>
        </authorList>
    </citation>
    <scope>NUCLEOTIDE SEQUENCE [LARGE SCALE GENOMIC DNA]</scope>
    <source>
        <strain evidence="10">M3/6</strain>
    </source>
</reference>
<evidence type="ECO:0000313" key="10">
    <source>
        <dbReference type="EMBL" id="SCD19955.1"/>
    </source>
</evidence>
<proteinExistence type="inferred from homology"/>
<protein>
    <recommendedName>
        <fullName evidence="3">corrinoid adenosyltransferase</fullName>
        <ecNumber evidence="3">2.5.1.17</ecNumber>
    </recommendedName>
    <alternativeName>
        <fullName evidence="5">Cob(II)alamin adenosyltransferase</fullName>
    </alternativeName>
    <alternativeName>
        <fullName evidence="7">Cob(II)yrinic acid a,c-diamide adenosyltransferase</fullName>
    </alternativeName>
    <alternativeName>
        <fullName evidence="6">Cobinamide/cobalamin adenosyltransferase</fullName>
    </alternativeName>
</protein>
<evidence type="ECO:0000256" key="1">
    <source>
        <dbReference type="ARBA" id="ARBA00005121"/>
    </source>
</evidence>
<evidence type="ECO:0000256" key="6">
    <source>
        <dbReference type="ARBA" id="ARBA00033334"/>
    </source>
</evidence>
<dbReference type="GO" id="GO:0005524">
    <property type="term" value="F:ATP binding"/>
    <property type="evidence" value="ECO:0007669"/>
    <property type="project" value="InterPro"/>
</dbReference>
<dbReference type="SUPFAM" id="SSF52540">
    <property type="entry name" value="P-loop containing nucleoside triphosphate hydrolases"/>
    <property type="match status" value="1"/>
</dbReference>
<accession>A0A1R3T7N8</accession>
<gene>
    <name evidence="10" type="ORF">PSM36_1130</name>
</gene>
<comment type="catalytic activity">
    <reaction evidence="9">
        <text>2 cob(II)alamin + reduced [electron-transfer flavoprotein] + 2 ATP = 2 adenosylcob(III)alamin + 2 triphosphate + oxidized [electron-transfer flavoprotein] + 3 H(+)</text>
        <dbReference type="Rhea" id="RHEA:28671"/>
        <dbReference type="Rhea" id="RHEA-COMP:10685"/>
        <dbReference type="Rhea" id="RHEA-COMP:10686"/>
        <dbReference type="ChEBI" id="CHEBI:15378"/>
        <dbReference type="ChEBI" id="CHEBI:16304"/>
        <dbReference type="ChEBI" id="CHEBI:18036"/>
        <dbReference type="ChEBI" id="CHEBI:18408"/>
        <dbReference type="ChEBI" id="CHEBI:30616"/>
        <dbReference type="ChEBI" id="CHEBI:57692"/>
        <dbReference type="ChEBI" id="CHEBI:58307"/>
        <dbReference type="EC" id="2.5.1.17"/>
    </reaction>
</comment>
<evidence type="ECO:0000256" key="2">
    <source>
        <dbReference type="ARBA" id="ARBA00007487"/>
    </source>
</evidence>
<dbReference type="RefSeq" id="WP_076932074.1">
    <property type="nucleotide sequence ID" value="NZ_DAMBAO010000022.1"/>
</dbReference>
<evidence type="ECO:0000256" key="5">
    <source>
        <dbReference type="ARBA" id="ARBA00031529"/>
    </source>
</evidence>
<dbReference type="GO" id="GO:0008817">
    <property type="term" value="F:corrinoid adenosyltransferase activity"/>
    <property type="evidence" value="ECO:0007669"/>
    <property type="project" value="UniProtKB-EC"/>
</dbReference>
<comment type="function">
    <text evidence="4">Required for both de novo synthesis of the corrin ring for the assimilation of exogenous corrinoids. Participates in the adenosylation of a variety of incomplete and complete corrinoids.</text>
</comment>
<comment type="catalytic activity">
    <reaction evidence="8">
        <text>2 cob(II)yrinate a,c diamide + reduced [electron-transfer flavoprotein] + 2 ATP = 2 adenosylcob(III)yrinate a,c-diamide + 2 triphosphate + oxidized [electron-transfer flavoprotein] + 3 H(+)</text>
        <dbReference type="Rhea" id="RHEA:11528"/>
        <dbReference type="Rhea" id="RHEA-COMP:10685"/>
        <dbReference type="Rhea" id="RHEA-COMP:10686"/>
        <dbReference type="ChEBI" id="CHEBI:15378"/>
        <dbReference type="ChEBI" id="CHEBI:18036"/>
        <dbReference type="ChEBI" id="CHEBI:30616"/>
        <dbReference type="ChEBI" id="CHEBI:57692"/>
        <dbReference type="ChEBI" id="CHEBI:58307"/>
        <dbReference type="ChEBI" id="CHEBI:58503"/>
        <dbReference type="ChEBI" id="CHEBI:58537"/>
        <dbReference type="EC" id="2.5.1.17"/>
    </reaction>
</comment>
<dbReference type="GO" id="GO:0009236">
    <property type="term" value="P:cobalamin biosynthetic process"/>
    <property type="evidence" value="ECO:0007669"/>
    <property type="project" value="InterPro"/>
</dbReference>
<dbReference type="PIRSF" id="PIRSF015617">
    <property type="entry name" value="Adensltrnsf_CobA"/>
    <property type="match status" value="1"/>
</dbReference>
<evidence type="ECO:0000256" key="4">
    <source>
        <dbReference type="ARBA" id="ARBA00024929"/>
    </source>
</evidence>
<dbReference type="Proteomes" id="UP000187464">
    <property type="component" value="Chromosome I"/>
</dbReference>
<comment type="pathway">
    <text evidence="1">Cofactor biosynthesis; adenosylcobalamin biosynthesis; adenosylcobalamin from cob(II)yrinate a,c-diamide: step 2/7.</text>
</comment>
<name>A0A1R3T7N8_9BACT</name>
<dbReference type="AlphaFoldDB" id="A0A1R3T7N8"/>
<dbReference type="Pfam" id="PF02572">
    <property type="entry name" value="CobA_CobO_BtuR"/>
    <property type="match status" value="1"/>
</dbReference>